<dbReference type="Gene3D" id="3.30.70.1230">
    <property type="entry name" value="Nucleotide cyclase"/>
    <property type="match status" value="1"/>
</dbReference>
<dbReference type="GO" id="GO:0043565">
    <property type="term" value="F:sequence-specific DNA binding"/>
    <property type="evidence" value="ECO:0007669"/>
    <property type="project" value="InterPro"/>
</dbReference>
<dbReference type="SMART" id="SM00342">
    <property type="entry name" value="HTH_ARAC"/>
    <property type="match status" value="1"/>
</dbReference>
<protein>
    <submittedName>
        <fullName evidence="6">DUF4242 domain-containing protein</fullName>
    </submittedName>
</protein>
<dbReference type="Proteomes" id="UP000256708">
    <property type="component" value="Unassembled WGS sequence"/>
</dbReference>
<evidence type="ECO:0000313" key="6">
    <source>
        <dbReference type="EMBL" id="RDV11839.1"/>
    </source>
</evidence>
<dbReference type="SUPFAM" id="SSF46689">
    <property type="entry name" value="Homeodomain-like"/>
    <property type="match status" value="1"/>
</dbReference>
<dbReference type="Pfam" id="PF12833">
    <property type="entry name" value="HTH_18"/>
    <property type="match status" value="1"/>
</dbReference>
<dbReference type="InterPro" id="IPR020449">
    <property type="entry name" value="Tscrpt_reg_AraC-type_HTH"/>
</dbReference>
<dbReference type="InterPro" id="IPR018060">
    <property type="entry name" value="HTH_AraC"/>
</dbReference>
<dbReference type="PROSITE" id="PS00041">
    <property type="entry name" value="HTH_ARAC_FAMILY_1"/>
    <property type="match status" value="1"/>
</dbReference>
<dbReference type="InterPro" id="IPR025336">
    <property type="entry name" value="SCO4226-like"/>
</dbReference>
<gene>
    <name evidence="6" type="ORF">DXT99_23940</name>
</gene>
<dbReference type="InterPro" id="IPR001054">
    <property type="entry name" value="A/G_cyclase"/>
</dbReference>
<feature type="domain" description="HTH araC/xylS-type" evidence="4">
    <location>
        <begin position="272"/>
        <end position="371"/>
    </location>
</feature>
<dbReference type="EMBL" id="QRGR01000038">
    <property type="protein sequence ID" value="RDV11839.1"/>
    <property type="molecule type" value="Genomic_DNA"/>
</dbReference>
<accession>A0A3D8L2Y7</accession>
<name>A0A3D8L2Y7_9BACT</name>
<evidence type="ECO:0000256" key="3">
    <source>
        <dbReference type="ARBA" id="ARBA00023163"/>
    </source>
</evidence>
<dbReference type="Gene3D" id="3.30.70.3090">
    <property type="entry name" value="ORF SCO4226, nickel-binding ferredoxin-like monomer"/>
    <property type="match status" value="1"/>
</dbReference>
<dbReference type="Pfam" id="PF14026">
    <property type="entry name" value="SCO4226-like"/>
    <property type="match status" value="1"/>
</dbReference>
<dbReference type="AlphaFoldDB" id="A0A3D8L2Y7"/>
<dbReference type="PROSITE" id="PS01124">
    <property type="entry name" value="HTH_ARAC_FAMILY_2"/>
    <property type="match status" value="1"/>
</dbReference>
<dbReference type="GO" id="GO:0009190">
    <property type="term" value="P:cyclic nucleotide biosynthetic process"/>
    <property type="evidence" value="ECO:0007669"/>
    <property type="project" value="InterPro"/>
</dbReference>
<dbReference type="OrthoDB" id="135231at2"/>
<evidence type="ECO:0000256" key="1">
    <source>
        <dbReference type="ARBA" id="ARBA00023015"/>
    </source>
</evidence>
<keyword evidence="3" id="KW-0804">Transcription</keyword>
<dbReference type="InterPro" id="IPR042557">
    <property type="entry name" value="SCO4226"/>
</dbReference>
<evidence type="ECO:0000259" key="5">
    <source>
        <dbReference type="PROSITE" id="PS50125"/>
    </source>
</evidence>
<evidence type="ECO:0000259" key="4">
    <source>
        <dbReference type="PROSITE" id="PS01124"/>
    </source>
</evidence>
<dbReference type="Gene3D" id="1.10.10.60">
    <property type="entry name" value="Homeodomain-like"/>
    <property type="match status" value="1"/>
</dbReference>
<sequence>MPIYMDRHDFSGVTAKDVAAAHQEDLKIQEKYGCRGLTYWFDEERQMAFCLVEGPDKESVRKMHDEAHGLVPFEIIEVESHIVKAFLGRIEDPQSSETATDSALFAFDDPAFRTIMATALSDAALLPSKIGQDEAQRLFCLQNEIIRNALLKYDGKEVRHTGHGFLASFMSASKAVLCAVEIQETLRKHNSNTATEKLEVEIGLSAGTPVNGSSDLFGQAIQLANRLCKVPGAGHVVASATVRDLFRQEEEGSFNQGHLVRTLNLPEERFLNQLYDITETAWNETGFTIPDFAKAFGLSKSQFYRKTVSLLGYSPNDFVKEYRLTKAVEIIESQESSISEVAYHSGFTSPSYFSKCFQKRFNILPSIYATAVAASGQV</sequence>
<dbReference type="GO" id="GO:0035556">
    <property type="term" value="P:intracellular signal transduction"/>
    <property type="evidence" value="ECO:0007669"/>
    <property type="project" value="InterPro"/>
</dbReference>
<dbReference type="InterPro" id="IPR009057">
    <property type="entry name" value="Homeodomain-like_sf"/>
</dbReference>
<comment type="caution">
    <text evidence="6">The sequence shown here is derived from an EMBL/GenBank/DDBJ whole genome shotgun (WGS) entry which is preliminary data.</text>
</comment>
<dbReference type="PROSITE" id="PS50125">
    <property type="entry name" value="GUANYLATE_CYCLASE_2"/>
    <property type="match status" value="1"/>
</dbReference>
<reference evidence="7" key="1">
    <citation type="submission" date="2018-08" db="EMBL/GenBank/DDBJ databases">
        <authorList>
            <person name="Liu Z.-W."/>
            <person name="Du Z.-J."/>
        </authorList>
    </citation>
    <scope>NUCLEOTIDE SEQUENCE [LARGE SCALE GENOMIC DNA]</scope>
    <source>
        <strain evidence="7">H4X</strain>
    </source>
</reference>
<dbReference type="InterPro" id="IPR029787">
    <property type="entry name" value="Nucleotide_cyclase"/>
</dbReference>
<dbReference type="GO" id="GO:0003700">
    <property type="term" value="F:DNA-binding transcription factor activity"/>
    <property type="evidence" value="ECO:0007669"/>
    <property type="project" value="InterPro"/>
</dbReference>
<dbReference type="GO" id="GO:0004016">
    <property type="term" value="F:adenylate cyclase activity"/>
    <property type="evidence" value="ECO:0007669"/>
    <property type="project" value="UniProtKB-ARBA"/>
</dbReference>
<dbReference type="InterPro" id="IPR018062">
    <property type="entry name" value="HTH_AraC-typ_CS"/>
</dbReference>
<dbReference type="PANTHER" id="PTHR43280">
    <property type="entry name" value="ARAC-FAMILY TRANSCRIPTIONAL REGULATOR"/>
    <property type="match status" value="1"/>
</dbReference>
<evidence type="ECO:0000256" key="2">
    <source>
        <dbReference type="ARBA" id="ARBA00023125"/>
    </source>
</evidence>
<organism evidence="6 7">
    <name type="scientific">Pontibacter diazotrophicus</name>
    <dbReference type="NCBI Taxonomy" id="1400979"/>
    <lineage>
        <taxon>Bacteria</taxon>
        <taxon>Pseudomonadati</taxon>
        <taxon>Bacteroidota</taxon>
        <taxon>Cytophagia</taxon>
        <taxon>Cytophagales</taxon>
        <taxon>Hymenobacteraceae</taxon>
        <taxon>Pontibacter</taxon>
    </lineage>
</organism>
<feature type="domain" description="Guanylate cyclase" evidence="5">
    <location>
        <begin position="104"/>
        <end position="228"/>
    </location>
</feature>
<proteinExistence type="predicted"/>
<dbReference type="RefSeq" id="WP_115568122.1">
    <property type="nucleotide sequence ID" value="NZ_QRGR01000038.1"/>
</dbReference>
<dbReference type="PRINTS" id="PR00032">
    <property type="entry name" value="HTHARAC"/>
</dbReference>
<dbReference type="SUPFAM" id="SSF55073">
    <property type="entry name" value="Nucleotide cyclase"/>
    <property type="match status" value="1"/>
</dbReference>
<evidence type="ECO:0000313" key="7">
    <source>
        <dbReference type="Proteomes" id="UP000256708"/>
    </source>
</evidence>
<keyword evidence="1" id="KW-0805">Transcription regulation</keyword>
<dbReference type="PANTHER" id="PTHR43280:SF2">
    <property type="entry name" value="HTH-TYPE TRANSCRIPTIONAL REGULATOR EXSA"/>
    <property type="match status" value="1"/>
</dbReference>
<keyword evidence="7" id="KW-1185">Reference proteome</keyword>
<keyword evidence="2" id="KW-0238">DNA-binding</keyword>